<reference evidence="1" key="1">
    <citation type="submission" date="2022-06" db="EMBL/GenBank/DDBJ databases">
        <title>New cyanobacteria of genus Symplocastrum in benthos of Lake Baikal.</title>
        <authorList>
            <person name="Sorokovikova E."/>
            <person name="Tikhonova I."/>
            <person name="Krasnopeev A."/>
            <person name="Evseev P."/>
            <person name="Gladkikh A."/>
            <person name="Belykh O."/>
        </authorList>
    </citation>
    <scope>NUCLEOTIDE SEQUENCE</scope>
    <source>
        <strain evidence="1">BBK-W-15</strain>
    </source>
</reference>
<name>A0AAE3GSL8_9CYAN</name>
<evidence type="ECO:0000313" key="2">
    <source>
        <dbReference type="Proteomes" id="UP001204953"/>
    </source>
</evidence>
<protein>
    <submittedName>
        <fullName evidence="1">Helix-turn-helix domain-containing protein</fullName>
    </submittedName>
</protein>
<dbReference type="RefSeq" id="WP_254012001.1">
    <property type="nucleotide sequence ID" value="NZ_JAMZMM010000100.1"/>
</dbReference>
<comment type="caution">
    <text evidence="1">The sequence shown here is derived from an EMBL/GenBank/DDBJ whole genome shotgun (WGS) entry which is preliminary data.</text>
</comment>
<proteinExistence type="predicted"/>
<dbReference type="Proteomes" id="UP001204953">
    <property type="component" value="Unassembled WGS sequence"/>
</dbReference>
<gene>
    <name evidence="1" type="ORF">NJ959_12185</name>
</gene>
<sequence>MVGTTEAAFLLGICCQRVRQLLQAGRIIGAVKVGRFWRIPLFKGMPRVKAMDRGTKGTWRKRPQEAASIIHIFKQKLDGDRKQNTNSPVIVVKQGSRTTYCHSAFIDGASRIVYQPEHPLACGARLWIEVEANVNVKTELFG</sequence>
<evidence type="ECO:0000313" key="1">
    <source>
        <dbReference type="EMBL" id="MCP2729216.1"/>
    </source>
</evidence>
<accession>A0AAE3GSL8</accession>
<organism evidence="1 2">
    <name type="scientific">Limnofasciculus baicalensis BBK-W-15</name>
    <dbReference type="NCBI Taxonomy" id="2699891"/>
    <lineage>
        <taxon>Bacteria</taxon>
        <taxon>Bacillati</taxon>
        <taxon>Cyanobacteriota</taxon>
        <taxon>Cyanophyceae</taxon>
        <taxon>Coleofasciculales</taxon>
        <taxon>Coleofasciculaceae</taxon>
        <taxon>Limnofasciculus</taxon>
        <taxon>Limnofasciculus baicalensis</taxon>
    </lineage>
</organism>
<dbReference type="EMBL" id="JAMZMM010000100">
    <property type="protein sequence ID" value="MCP2729216.1"/>
    <property type="molecule type" value="Genomic_DNA"/>
</dbReference>
<dbReference type="AlphaFoldDB" id="A0AAE3GSL8"/>
<keyword evidence="2" id="KW-1185">Reference proteome</keyword>